<dbReference type="RefSeq" id="WP_078715563.1">
    <property type="nucleotide sequence ID" value="NZ_FUYG01000015.1"/>
</dbReference>
<sequence>MPSISELTIPSKRNVKGLTATIAELTSGALVKAVFSTPRYGVVSIEGRAHFSKTTNAFMLAGRALDANLKPDKSLQLLDIIDPQAALADDGVASLSDEEVAALPSGDPADVVPTLHHGDVIAARYFELAYGAFTVMGACVAAPGPSLMLGTWFVSRNGVPASRLNHVDVVARAGDGELRIPAPISSWGDESGSDEL</sequence>
<accession>A0A1T4YN56</accession>
<dbReference type="AlphaFoldDB" id="A0A1T4YN56"/>
<proteinExistence type="predicted"/>
<gene>
    <name evidence="1" type="ORF">SAMN06295879_3685</name>
</gene>
<dbReference type="Proteomes" id="UP000189735">
    <property type="component" value="Unassembled WGS sequence"/>
</dbReference>
<reference evidence="2" key="1">
    <citation type="submission" date="2017-02" db="EMBL/GenBank/DDBJ databases">
        <authorList>
            <person name="Varghese N."/>
            <person name="Submissions S."/>
        </authorList>
    </citation>
    <scope>NUCLEOTIDE SEQUENCE [LARGE SCALE GENOMIC DNA]</scope>
    <source>
        <strain evidence="2">VKM Ac-2052</strain>
    </source>
</reference>
<protein>
    <submittedName>
        <fullName evidence="1">Uncharacterized protein</fullName>
    </submittedName>
</protein>
<dbReference type="EMBL" id="FUYG01000015">
    <property type="protein sequence ID" value="SKB03257.1"/>
    <property type="molecule type" value="Genomic_DNA"/>
</dbReference>
<organism evidence="1 2">
    <name type="scientific">Agreia bicolorata</name>
    <dbReference type="NCBI Taxonomy" id="110935"/>
    <lineage>
        <taxon>Bacteria</taxon>
        <taxon>Bacillati</taxon>
        <taxon>Actinomycetota</taxon>
        <taxon>Actinomycetes</taxon>
        <taxon>Micrococcales</taxon>
        <taxon>Microbacteriaceae</taxon>
        <taxon>Agreia</taxon>
    </lineage>
</organism>
<name>A0A1T4YN56_9MICO</name>
<evidence type="ECO:0000313" key="2">
    <source>
        <dbReference type="Proteomes" id="UP000189735"/>
    </source>
</evidence>
<evidence type="ECO:0000313" key="1">
    <source>
        <dbReference type="EMBL" id="SKB03257.1"/>
    </source>
</evidence>